<evidence type="ECO:0000256" key="1">
    <source>
        <dbReference type="SAM" id="SignalP"/>
    </source>
</evidence>
<dbReference type="EMBL" id="CP139558">
    <property type="protein sequence ID" value="WPU91728.1"/>
    <property type="molecule type" value="Genomic_DNA"/>
</dbReference>
<name>A0ABZ0THM0_9SPHI</name>
<dbReference type="Proteomes" id="UP001324380">
    <property type="component" value="Chromosome"/>
</dbReference>
<keyword evidence="1" id="KW-0732">Signal</keyword>
<feature type="signal peptide" evidence="1">
    <location>
        <begin position="1"/>
        <end position="25"/>
    </location>
</feature>
<keyword evidence="3" id="KW-1185">Reference proteome</keyword>
<protein>
    <recommendedName>
        <fullName evidence="4">Viral A-type inclusion protein</fullName>
    </recommendedName>
</protein>
<evidence type="ECO:0000313" key="3">
    <source>
        <dbReference type="Proteomes" id="UP001324380"/>
    </source>
</evidence>
<dbReference type="RefSeq" id="WP_321560894.1">
    <property type="nucleotide sequence ID" value="NZ_CP139558.1"/>
</dbReference>
<dbReference type="PROSITE" id="PS51257">
    <property type="entry name" value="PROKAR_LIPOPROTEIN"/>
    <property type="match status" value="1"/>
</dbReference>
<organism evidence="2 3">
    <name type="scientific">Mucilaginibacter sabulilitoris</name>
    <dbReference type="NCBI Taxonomy" id="1173583"/>
    <lineage>
        <taxon>Bacteria</taxon>
        <taxon>Pseudomonadati</taxon>
        <taxon>Bacteroidota</taxon>
        <taxon>Sphingobacteriia</taxon>
        <taxon>Sphingobacteriales</taxon>
        <taxon>Sphingobacteriaceae</taxon>
        <taxon>Mucilaginibacter</taxon>
    </lineage>
</organism>
<reference evidence="2 3" key="1">
    <citation type="submission" date="2023-11" db="EMBL/GenBank/DDBJ databases">
        <title>Analysis of the Genomes of Mucilaginibacter gossypii cycad 4 and M. sabulilitoris SNA2: microbes with the potential for plant growth promotion.</title>
        <authorList>
            <person name="Hirsch A.M."/>
            <person name="Humm E."/>
            <person name="Rubbi M."/>
            <person name="Del Vecchio G."/>
            <person name="Ha S.M."/>
            <person name="Pellegrini M."/>
            <person name="Gunsalus R.P."/>
        </authorList>
    </citation>
    <scope>NUCLEOTIDE SEQUENCE [LARGE SCALE GENOMIC DNA]</scope>
    <source>
        <strain evidence="2 3">SNA2</strain>
    </source>
</reference>
<feature type="chain" id="PRO_5046566935" description="Viral A-type inclusion protein" evidence="1">
    <location>
        <begin position="26"/>
        <end position="155"/>
    </location>
</feature>
<evidence type="ECO:0000313" key="2">
    <source>
        <dbReference type="EMBL" id="WPU91728.1"/>
    </source>
</evidence>
<accession>A0ABZ0THM0</accession>
<proteinExistence type="predicted"/>
<gene>
    <name evidence="2" type="ORF">SNE25_20630</name>
</gene>
<sequence>MNRLMKYRFALFSLLALMVACKQQSANQDPRQQILEKHDALMVTSEQAMSIKMRLDTLKLNNLPSGRPISDTIMDRKEITKVQHYLTKADNDMEDWMHNYQPEFKGSSTDETNAYFKKEAVKLNKLSSDFEQAITASNNLFARLHVKNTPTTIKK</sequence>
<evidence type="ECO:0008006" key="4">
    <source>
        <dbReference type="Google" id="ProtNLM"/>
    </source>
</evidence>